<name>A0AAD9MFZ9_9PEZI</name>
<dbReference type="GO" id="GO:0042273">
    <property type="term" value="P:ribosomal large subunit biogenesis"/>
    <property type="evidence" value="ECO:0007669"/>
    <property type="project" value="TreeGrafter"/>
</dbReference>
<dbReference type="PROSITE" id="PS50082">
    <property type="entry name" value="WD_REPEATS_2"/>
    <property type="match status" value="1"/>
</dbReference>
<evidence type="ECO:0000256" key="3">
    <source>
        <dbReference type="PROSITE-ProRule" id="PRU00221"/>
    </source>
</evidence>
<dbReference type="GO" id="GO:0070545">
    <property type="term" value="C:PeBoW complex"/>
    <property type="evidence" value="ECO:0007669"/>
    <property type="project" value="TreeGrafter"/>
</dbReference>
<proteinExistence type="predicted"/>
<dbReference type="InterPro" id="IPR036322">
    <property type="entry name" value="WD40_repeat_dom_sf"/>
</dbReference>
<dbReference type="AlphaFoldDB" id="A0AAD9MFZ9"/>
<dbReference type="EMBL" id="JAQQPM010000006">
    <property type="protein sequence ID" value="KAK2072513.1"/>
    <property type="molecule type" value="Genomic_DNA"/>
</dbReference>
<dbReference type="InterPro" id="IPR019775">
    <property type="entry name" value="WD40_repeat_CS"/>
</dbReference>
<dbReference type="InterPro" id="IPR015943">
    <property type="entry name" value="WD40/YVTN_repeat-like_dom_sf"/>
</dbReference>
<evidence type="ECO:0000313" key="5">
    <source>
        <dbReference type="Proteomes" id="UP001217918"/>
    </source>
</evidence>
<dbReference type="InterPro" id="IPR001680">
    <property type="entry name" value="WD40_rpt"/>
</dbReference>
<organism evidence="4 5">
    <name type="scientific">Phyllachora maydis</name>
    <dbReference type="NCBI Taxonomy" id="1825666"/>
    <lineage>
        <taxon>Eukaryota</taxon>
        <taxon>Fungi</taxon>
        <taxon>Dikarya</taxon>
        <taxon>Ascomycota</taxon>
        <taxon>Pezizomycotina</taxon>
        <taxon>Sordariomycetes</taxon>
        <taxon>Sordariomycetidae</taxon>
        <taxon>Phyllachorales</taxon>
        <taxon>Phyllachoraceae</taxon>
        <taxon>Phyllachora</taxon>
    </lineage>
</organism>
<dbReference type="PROSITE" id="PS50294">
    <property type="entry name" value="WD_REPEATS_REGION"/>
    <property type="match status" value="1"/>
</dbReference>
<keyword evidence="2" id="KW-0677">Repeat</keyword>
<dbReference type="GO" id="GO:0030687">
    <property type="term" value="C:preribosome, large subunit precursor"/>
    <property type="evidence" value="ECO:0007669"/>
    <property type="project" value="TreeGrafter"/>
</dbReference>
<accession>A0AAD9MFZ9</accession>
<comment type="caution">
    <text evidence="4">The sequence shown here is derived from an EMBL/GenBank/DDBJ whole genome shotgun (WGS) entry which is preliminary data.</text>
</comment>
<protein>
    <submittedName>
        <fullName evidence="4">Uncharacterized protein</fullName>
    </submittedName>
</protein>
<evidence type="ECO:0000256" key="2">
    <source>
        <dbReference type="ARBA" id="ARBA00022737"/>
    </source>
</evidence>
<reference evidence="4" key="1">
    <citation type="journal article" date="2023" name="Mol. Plant Microbe Interact.">
        <title>Elucidating the Obligate Nature and Biological Capacity of an Invasive Fungal Corn Pathogen.</title>
        <authorList>
            <person name="MacCready J.S."/>
            <person name="Roggenkamp E.M."/>
            <person name="Gdanetz K."/>
            <person name="Chilvers M.I."/>
        </authorList>
    </citation>
    <scope>NUCLEOTIDE SEQUENCE</scope>
    <source>
        <strain evidence="4">PM02</strain>
    </source>
</reference>
<dbReference type="SUPFAM" id="SSF50978">
    <property type="entry name" value="WD40 repeat-like"/>
    <property type="match status" value="1"/>
</dbReference>
<keyword evidence="1 3" id="KW-0853">WD repeat</keyword>
<sequence length="199" mass="20982">MAVHKAPASAAIFDPRDRTVAFSAAQDHTVKTLDLTTLREVTTLTASHPLLSLCAIPRASAPLLAAGTSARHITLMDPRVSTATTSVMTLRGHANMVVSLAASPDNDYSLVSGSHDGTCRVWDLRSSRPAAHDEGLGSVSEPVYVIDRESRQGRKRPVAGEGSKVFSVVWDSLGIVSGGEDKRVQVNKGMGGLAGSFCM</sequence>
<evidence type="ECO:0000313" key="4">
    <source>
        <dbReference type="EMBL" id="KAK2072513.1"/>
    </source>
</evidence>
<dbReference type="PROSITE" id="PS00678">
    <property type="entry name" value="WD_REPEATS_1"/>
    <property type="match status" value="1"/>
</dbReference>
<dbReference type="Proteomes" id="UP001217918">
    <property type="component" value="Unassembled WGS sequence"/>
</dbReference>
<dbReference type="Gene3D" id="2.130.10.10">
    <property type="entry name" value="YVTN repeat-like/Quinoprotein amine dehydrogenase"/>
    <property type="match status" value="1"/>
</dbReference>
<gene>
    <name evidence="4" type="ORF">P8C59_006861</name>
</gene>
<dbReference type="SMART" id="SM00320">
    <property type="entry name" value="WD40"/>
    <property type="match status" value="3"/>
</dbReference>
<feature type="repeat" description="WD" evidence="3">
    <location>
        <begin position="90"/>
        <end position="132"/>
    </location>
</feature>
<keyword evidence="5" id="KW-1185">Reference proteome</keyword>
<dbReference type="PANTHER" id="PTHR19855">
    <property type="entry name" value="WD40 REPEAT PROTEIN 12, 37"/>
    <property type="match status" value="1"/>
</dbReference>
<dbReference type="Pfam" id="PF00400">
    <property type="entry name" value="WD40"/>
    <property type="match status" value="1"/>
</dbReference>
<evidence type="ECO:0000256" key="1">
    <source>
        <dbReference type="ARBA" id="ARBA00022574"/>
    </source>
</evidence>
<dbReference type="PANTHER" id="PTHR19855:SF11">
    <property type="entry name" value="RIBOSOME BIOGENESIS PROTEIN WDR12"/>
    <property type="match status" value="1"/>
</dbReference>